<accession>A0ABV6KAB1</accession>
<evidence type="ECO:0000259" key="10">
    <source>
        <dbReference type="PROSITE" id="PS50110"/>
    </source>
</evidence>
<dbReference type="Pfam" id="PF12833">
    <property type="entry name" value="HTH_18"/>
    <property type="match status" value="1"/>
</dbReference>
<dbReference type="SMART" id="SM00448">
    <property type="entry name" value="REC"/>
    <property type="match status" value="1"/>
</dbReference>
<keyword evidence="7" id="KW-0804">Transcription</keyword>
<keyword evidence="2" id="KW-0963">Cytoplasm</keyword>
<keyword evidence="6" id="KW-0238">DNA-binding</keyword>
<proteinExistence type="predicted"/>
<dbReference type="InterPro" id="IPR011006">
    <property type="entry name" value="CheY-like_superfamily"/>
</dbReference>
<dbReference type="SUPFAM" id="SSF52172">
    <property type="entry name" value="CheY-like"/>
    <property type="match status" value="1"/>
</dbReference>
<feature type="domain" description="Response regulatory" evidence="10">
    <location>
        <begin position="3"/>
        <end position="120"/>
    </location>
</feature>
<dbReference type="Proteomes" id="UP001589838">
    <property type="component" value="Unassembled WGS sequence"/>
</dbReference>
<evidence type="ECO:0000256" key="3">
    <source>
        <dbReference type="ARBA" id="ARBA00022553"/>
    </source>
</evidence>
<dbReference type="RefSeq" id="WP_335958176.1">
    <property type="nucleotide sequence ID" value="NZ_JAXBLX010000001.1"/>
</dbReference>
<evidence type="ECO:0000313" key="11">
    <source>
        <dbReference type="EMBL" id="MFC0469033.1"/>
    </source>
</evidence>
<feature type="domain" description="HTH araC/xylS-type" evidence="9">
    <location>
        <begin position="406"/>
        <end position="504"/>
    </location>
</feature>
<evidence type="ECO:0000256" key="7">
    <source>
        <dbReference type="ARBA" id="ARBA00023163"/>
    </source>
</evidence>
<evidence type="ECO:0000256" key="6">
    <source>
        <dbReference type="ARBA" id="ARBA00023125"/>
    </source>
</evidence>
<dbReference type="SUPFAM" id="SSF46689">
    <property type="entry name" value="Homeodomain-like"/>
    <property type="match status" value="2"/>
</dbReference>
<comment type="caution">
    <text evidence="11">The sequence shown here is derived from an EMBL/GenBank/DDBJ whole genome shotgun (WGS) entry which is preliminary data.</text>
</comment>
<name>A0ABV6KAB1_9BACI</name>
<dbReference type="InterPro" id="IPR018060">
    <property type="entry name" value="HTH_AraC"/>
</dbReference>
<evidence type="ECO:0000256" key="5">
    <source>
        <dbReference type="ARBA" id="ARBA00023015"/>
    </source>
</evidence>
<sequence>MIRVMLVDDEPLILEGLKNIIPWESLGFQVVETARDGLEALKKSREVPFDILITDIKMPELTGLELIRQLKKEQDHIHTIVLSGFQEFGLIKEGLQLGIENYLLKPIKEDELISSLLHVKEKIKRATLEEESFLVLRDHSIWRWFVGKMGFEEFKQRMSFYPELQVTPPLRMGLLKMEWDEQNETYLHMLQMTFERETNAVSVLTPTGNILLLWLNCSDETWGEELEKFTIRLNSMKKPSEFVFVHSKKVTDLNQIQNVFRELEMASELKMLLPEKEHSLAEQLYSSKDKNSAQAQKYSSNYLNHDVLEQLANQNYVSFKKSMGEILAQFEHEKPPLLMKSVLLEFFFHVKNKFFLHIDYEVYVQTLHQILYLETLDDALIIIDKCIEMFDVDFSLQDQKYSPIIQTVLNYIHQNLSEEMSLKTLGNSFHINPIYLGQLFQKEVNCSFTKYLNKLRIEKSKNLLLHSYEKAGTIGKKVGYTDATYFYKQFKKLEGLTPSEWKKVHQQN</sequence>
<dbReference type="PANTHER" id="PTHR42713:SF3">
    <property type="entry name" value="TRANSCRIPTIONAL REGULATORY PROTEIN HPTR"/>
    <property type="match status" value="1"/>
</dbReference>
<keyword evidence="3 8" id="KW-0597">Phosphoprotein</keyword>
<dbReference type="InterPro" id="IPR051552">
    <property type="entry name" value="HptR"/>
</dbReference>
<dbReference type="Gene3D" id="1.10.10.60">
    <property type="entry name" value="Homeodomain-like"/>
    <property type="match status" value="2"/>
</dbReference>
<dbReference type="InterPro" id="IPR009057">
    <property type="entry name" value="Homeodomain-like_sf"/>
</dbReference>
<dbReference type="PROSITE" id="PS50110">
    <property type="entry name" value="RESPONSE_REGULATORY"/>
    <property type="match status" value="1"/>
</dbReference>
<evidence type="ECO:0000256" key="8">
    <source>
        <dbReference type="PROSITE-ProRule" id="PRU00169"/>
    </source>
</evidence>
<keyword evidence="4" id="KW-0902">Two-component regulatory system</keyword>
<reference evidence="11 12" key="1">
    <citation type="submission" date="2024-09" db="EMBL/GenBank/DDBJ databases">
        <authorList>
            <person name="Sun Q."/>
            <person name="Mori K."/>
        </authorList>
    </citation>
    <scope>NUCLEOTIDE SEQUENCE [LARGE SCALE GENOMIC DNA]</scope>
    <source>
        <strain evidence="11 12">NCAIM B.02610</strain>
    </source>
</reference>
<evidence type="ECO:0000256" key="2">
    <source>
        <dbReference type="ARBA" id="ARBA00022490"/>
    </source>
</evidence>
<dbReference type="CDD" id="cd17536">
    <property type="entry name" value="REC_YesN-like"/>
    <property type="match status" value="1"/>
</dbReference>
<dbReference type="InterPro" id="IPR001789">
    <property type="entry name" value="Sig_transdc_resp-reg_receiver"/>
</dbReference>
<dbReference type="EMBL" id="JBHLUX010000001">
    <property type="protein sequence ID" value="MFC0469033.1"/>
    <property type="molecule type" value="Genomic_DNA"/>
</dbReference>
<dbReference type="Pfam" id="PF00072">
    <property type="entry name" value="Response_reg"/>
    <property type="match status" value="1"/>
</dbReference>
<dbReference type="PANTHER" id="PTHR42713">
    <property type="entry name" value="HISTIDINE KINASE-RELATED"/>
    <property type="match status" value="1"/>
</dbReference>
<dbReference type="PROSITE" id="PS01124">
    <property type="entry name" value="HTH_ARAC_FAMILY_2"/>
    <property type="match status" value="1"/>
</dbReference>
<feature type="modified residue" description="4-aspartylphosphate" evidence="8">
    <location>
        <position position="55"/>
    </location>
</feature>
<evidence type="ECO:0000259" key="9">
    <source>
        <dbReference type="PROSITE" id="PS01124"/>
    </source>
</evidence>
<evidence type="ECO:0000313" key="12">
    <source>
        <dbReference type="Proteomes" id="UP001589838"/>
    </source>
</evidence>
<keyword evidence="12" id="KW-1185">Reference proteome</keyword>
<evidence type="ECO:0000256" key="1">
    <source>
        <dbReference type="ARBA" id="ARBA00004496"/>
    </source>
</evidence>
<dbReference type="SMART" id="SM00342">
    <property type="entry name" value="HTH_ARAC"/>
    <property type="match status" value="1"/>
</dbReference>
<dbReference type="Gene3D" id="3.40.50.2300">
    <property type="match status" value="1"/>
</dbReference>
<organism evidence="11 12">
    <name type="scientific">Halalkalibacter kiskunsagensis</name>
    <dbReference type="NCBI Taxonomy" id="1548599"/>
    <lineage>
        <taxon>Bacteria</taxon>
        <taxon>Bacillati</taxon>
        <taxon>Bacillota</taxon>
        <taxon>Bacilli</taxon>
        <taxon>Bacillales</taxon>
        <taxon>Bacillaceae</taxon>
        <taxon>Halalkalibacter</taxon>
    </lineage>
</organism>
<protein>
    <submittedName>
        <fullName evidence="11">Response regulator transcription factor</fullName>
    </submittedName>
</protein>
<comment type="subcellular location">
    <subcellularLocation>
        <location evidence="1">Cytoplasm</location>
    </subcellularLocation>
</comment>
<keyword evidence="5" id="KW-0805">Transcription regulation</keyword>
<gene>
    <name evidence="11" type="ORF">ACFFHM_00245</name>
</gene>
<evidence type="ECO:0000256" key="4">
    <source>
        <dbReference type="ARBA" id="ARBA00023012"/>
    </source>
</evidence>